<keyword evidence="3" id="KW-1185">Reference proteome</keyword>
<sequence length="91" mass="9833">MAMTNRIAIASSLTLLQVTSSELLPLEHWELGTYSSLIFARIFLLSTPFIGPLARYGDYVPLSVYGAITCMGGLAALYLGLAKSKTSQCDQ</sequence>
<dbReference type="Proteomes" id="UP000502823">
    <property type="component" value="Unassembled WGS sequence"/>
</dbReference>
<evidence type="ECO:0000313" key="3">
    <source>
        <dbReference type="Proteomes" id="UP000502823"/>
    </source>
</evidence>
<dbReference type="EMBL" id="BLKM01000181">
    <property type="protein sequence ID" value="GFG29883.1"/>
    <property type="molecule type" value="Genomic_DNA"/>
</dbReference>
<dbReference type="InParanoid" id="A0A6L2PBK8"/>
<proteinExistence type="predicted"/>
<dbReference type="OrthoDB" id="3936150at2759"/>
<feature type="transmembrane region" description="Helical" evidence="1">
    <location>
        <begin position="62"/>
        <end position="81"/>
    </location>
</feature>
<accession>A0A6L2PBK8</accession>
<gene>
    <name evidence="2" type="ORF">Cfor_09906</name>
</gene>
<keyword evidence="1" id="KW-1133">Transmembrane helix</keyword>
<name>A0A6L2PBK8_COPFO</name>
<evidence type="ECO:0000313" key="2">
    <source>
        <dbReference type="EMBL" id="GFG29883.1"/>
    </source>
</evidence>
<organism evidence="2 3">
    <name type="scientific">Coptotermes formosanus</name>
    <name type="common">Formosan subterranean termite</name>
    <dbReference type="NCBI Taxonomy" id="36987"/>
    <lineage>
        <taxon>Eukaryota</taxon>
        <taxon>Metazoa</taxon>
        <taxon>Ecdysozoa</taxon>
        <taxon>Arthropoda</taxon>
        <taxon>Hexapoda</taxon>
        <taxon>Insecta</taxon>
        <taxon>Pterygota</taxon>
        <taxon>Neoptera</taxon>
        <taxon>Polyneoptera</taxon>
        <taxon>Dictyoptera</taxon>
        <taxon>Blattodea</taxon>
        <taxon>Blattoidea</taxon>
        <taxon>Termitoidae</taxon>
        <taxon>Rhinotermitidae</taxon>
        <taxon>Coptotermes</taxon>
    </lineage>
</organism>
<dbReference type="AlphaFoldDB" id="A0A6L2PBK8"/>
<keyword evidence="1" id="KW-0812">Transmembrane</keyword>
<protein>
    <submittedName>
        <fullName evidence="2">Uncharacterized protein</fullName>
    </submittedName>
</protein>
<feature type="transmembrane region" description="Helical" evidence="1">
    <location>
        <begin position="31"/>
        <end position="50"/>
    </location>
</feature>
<comment type="caution">
    <text evidence="2">The sequence shown here is derived from an EMBL/GenBank/DDBJ whole genome shotgun (WGS) entry which is preliminary data.</text>
</comment>
<keyword evidence="1" id="KW-0472">Membrane</keyword>
<evidence type="ECO:0000256" key="1">
    <source>
        <dbReference type="SAM" id="Phobius"/>
    </source>
</evidence>
<reference evidence="3" key="1">
    <citation type="submission" date="2020-01" db="EMBL/GenBank/DDBJ databases">
        <title>Draft genome sequence of the Termite Coptotermes fromosanus.</title>
        <authorList>
            <person name="Itakura S."/>
            <person name="Yosikawa Y."/>
            <person name="Umezawa K."/>
        </authorList>
    </citation>
    <scope>NUCLEOTIDE SEQUENCE [LARGE SCALE GENOMIC DNA]</scope>
</reference>